<name>A0AAV4C8R4_9GAST</name>
<protein>
    <submittedName>
        <fullName evidence="1">Uncharacterized protein</fullName>
    </submittedName>
</protein>
<gene>
    <name evidence="1" type="ORF">PoB_005561100</name>
</gene>
<sequence>MKTSADQRSETFIHSLARGHLRGRKMIRPPQTFFQLPEQTTMAIKSALGLAYFWHIKSPLTGPWFYTLEKTTCKAETDTRTTNVNPDQKLQRLSHPMTCQLTRQKIYQFLWLGDHTEDNFQGRTLTALISFGKCLLDPS</sequence>
<accession>A0AAV4C8R4</accession>
<organism evidence="1 2">
    <name type="scientific">Plakobranchus ocellatus</name>
    <dbReference type="NCBI Taxonomy" id="259542"/>
    <lineage>
        <taxon>Eukaryota</taxon>
        <taxon>Metazoa</taxon>
        <taxon>Spiralia</taxon>
        <taxon>Lophotrochozoa</taxon>
        <taxon>Mollusca</taxon>
        <taxon>Gastropoda</taxon>
        <taxon>Heterobranchia</taxon>
        <taxon>Euthyneura</taxon>
        <taxon>Panpulmonata</taxon>
        <taxon>Sacoglossa</taxon>
        <taxon>Placobranchoidea</taxon>
        <taxon>Plakobranchidae</taxon>
        <taxon>Plakobranchus</taxon>
    </lineage>
</organism>
<dbReference type="EMBL" id="BLXT01006120">
    <property type="protein sequence ID" value="GFO29106.1"/>
    <property type="molecule type" value="Genomic_DNA"/>
</dbReference>
<dbReference type="Proteomes" id="UP000735302">
    <property type="component" value="Unassembled WGS sequence"/>
</dbReference>
<reference evidence="1 2" key="1">
    <citation type="journal article" date="2021" name="Elife">
        <title>Chloroplast acquisition without the gene transfer in kleptoplastic sea slugs, Plakobranchus ocellatus.</title>
        <authorList>
            <person name="Maeda T."/>
            <person name="Takahashi S."/>
            <person name="Yoshida T."/>
            <person name="Shimamura S."/>
            <person name="Takaki Y."/>
            <person name="Nagai Y."/>
            <person name="Toyoda A."/>
            <person name="Suzuki Y."/>
            <person name="Arimoto A."/>
            <person name="Ishii H."/>
            <person name="Satoh N."/>
            <person name="Nishiyama T."/>
            <person name="Hasebe M."/>
            <person name="Maruyama T."/>
            <person name="Minagawa J."/>
            <person name="Obokata J."/>
            <person name="Shigenobu S."/>
        </authorList>
    </citation>
    <scope>NUCLEOTIDE SEQUENCE [LARGE SCALE GENOMIC DNA]</scope>
</reference>
<evidence type="ECO:0000313" key="2">
    <source>
        <dbReference type="Proteomes" id="UP000735302"/>
    </source>
</evidence>
<comment type="caution">
    <text evidence="1">The sequence shown here is derived from an EMBL/GenBank/DDBJ whole genome shotgun (WGS) entry which is preliminary data.</text>
</comment>
<dbReference type="AlphaFoldDB" id="A0AAV4C8R4"/>
<evidence type="ECO:0000313" key="1">
    <source>
        <dbReference type="EMBL" id="GFO29106.1"/>
    </source>
</evidence>
<proteinExistence type="predicted"/>
<keyword evidence="2" id="KW-1185">Reference proteome</keyword>